<dbReference type="RefSeq" id="WP_023359800.1">
    <property type="nucleotide sequence ID" value="NZ_AP028071.1"/>
</dbReference>
<protein>
    <submittedName>
        <fullName evidence="1">Uncharacterized protein</fullName>
    </submittedName>
</protein>
<dbReference type="GeneID" id="93061456"/>
<organism evidence="1 2">
    <name type="scientific">Burkholderia pseudomallei</name>
    <name type="common">Pseudomonas pseudomallei</name>
    <dbReference type="NCBI Taxonomy" id="28450"/>
    <lineage>
        <taxon>Bacteria</taxon>
        <taxon>Pseudomonadati</taxon>
        <taxon>Pseudomonadota</taxon>
        <taxon>Betaproteobacteria</taxon>
        <taxon>Burkholderiales</taxon>
        <taxon>Burkholderiaceae</taxon>
        <taxon>Burkholderia</taxon>
        <taxon>pseudomallei group</taxon>
    </lineage>
</organism>
<reference evidence="1 2" key="1">
    <citation type="submission" date="2014-08" db="EMBL/GenBank/DDBJ databases">
        <authorList>
            <person name="Bunnell A."/>
            <person name="Chain P.S."/>
            <person name="Chertkov O."/>
            <person name="Currie B.J."/>
            <person name="Daligault H.E."/>
            <person name="Davenport K.W."/>
            <person name="Davis C."/>
            <person name="Gleasner C.D."/>
            <person name="Johnson S.L."/>
            <person name="Kaestli M."/>
            <person name="Koren S."/>
            <person name="Kunde Y.A."/>
            <person name="Mayo M."/>
            <person name="McMurry K.K."/>
            <person name="Price E.P."/>
            <person name="Reitenga K.G."/>
            <person name="Robison R."/>
            <person name="Rosovitz M.J."/>
            <person name="Sarovich D.S."/>
            <person name="Teshima H."/>
        </authorList>
    </citation>
    <scope>NUCLEOTIDE SEQUENCE [LARGE SCALE GENOMIC DNA]</scope>
    <source>
        <strain evidence="1 2">MSHR44</strain>
    </source>
</reference>
<dbReference type="KEGG" id="but:X994_3290"/>
<sequence length="45" mass="4928">MMQPALSRARRNIAPRPAVIDRAKAAIRSLRPIAFAYLADRAHGG</sequence>
<proteinExistence type="predicted"/>
<evidence type="ECO:0000313" key="1">
    <source>
        <dbReference type="EMBL" id="KGX07948.1"/>
    </source>
</evidence>
<dbReference type="AlphaFoldDB" id="A0A095G599"/>
<evidence type="ECO:0000313" key="2">
    <source>
        <dbReference type="Proteomes" id="UP000030475"/>
    </source>
</evidence>
<dbReference type="Proteomes" id="UP000030475">
    <property type="component" value="Unassembled WGS sequence"/>
</dbReference>
<gene>
    <name evidence="1" type="ORF">Y036_2608</name>
</gene>
<accession>A0A095G599</accession>
<comment type="caution">
    <text evidence="1">The sequence shown here is derived from an EMBL/GenBank/DDBJ whole genome shotgun (WGS) entry which is preliminary data.</text>
</comment>
<name>A0A095G599_BURPE</name>
<dbReference type="EMBL" id="JQIM01000010">
    <property type="protein sequence ID" value="KGX07948.1"/>
    <property type="molecule type" value="Genomic_DNA"/>
</dbReference>